<dbReference type="EMBL" id="JAHUTJ010003700">
    <property type="protein sequence ID" value="MED6265690.1"/>
    <property type="molecule type" value="Genomic_DNA"/>
</dbReference>
<keyword evidence="2" id="KW-1133">Transmembrane helix</keyword>
<feature type="region of interest" description="Disordered" evidence="1">
    <location>
        <begin position="97"/>
        <end position="117"/>
    </location>
</feature>
<proteinExistence type="predicted"/>
<evidence type="ECO:0000256" key="1">
    <source>
        <dbReference type="SAM" id="MobiDB-lite"/>
    </source>
</evidence>
<evidence type="ECO:0000313" key="3">
    <source>
        <dbReference type="EMBL" id="MED6265690.1"/>
    </source>
</evidence>
<sequence length="117" mass="13073">MKWFTTRSFTQFPWVTSSGRSDYCTKRSPANVTHLLYDFLSFAFSSSSTYIFSTMALTVFLLGMLYVGFSSATDALNPGSSTTEKGWESFTIKSTTASSSSCFLDPENTKKENDKEK</sequence>
<keyword evidence="2" id="KW-0472">Membrane</keyword>
<accession>A0ABU7CVA5</accession>
<name>A0ABU7CVA5_9TELE</name>
<feature type="compositionally biased region" description="Basic and acidic residues" evidence="1">
    <location>
        <begin position="107"/>
        <end position="117"/>
    </location>
</feature>
<keyword evidence="2" id="KW-0812">Transmembrane</keyword>
<feature type="transmembrane region" description="Helical" evidence="2">
    <location>
        <begin position="50"/>
        <end position="69"/>
    </location>
</feature>
<evidence type="ECO:0000256" key="2">
    <source>
        <dbReference type="SAM" id="Phobius"/>
    </source>
</evidence>
<protein>
    <recommendedName>
        <fullName evidence="5">Transmembrane protein</fullName>
    </recommendedName>
</protein>
<evidence type="ECO:0000313" key="4">
    <source>
        <dbReference type="Proteomes" id="UP001352852"/>
    </source>
</evidence>
<dbReference type="Proteomes" id="UP001352852">
    <property type="component" value="Unassembled WGS sequence"/>
</dbReference>
<evidence type="ECO:0008006" key="5">
    <source>
        <dbReference type="Google" id="ProtNLM"/>
    </source>
</evidence>
<organism evidence="3 4">
    <name type="scientific">Characodon lateralis</name>
    <dbReference type="NCBI Taxonomy" id="208331"/>
    <lineage>
        <taxon>Eukaryota</taxon>
        <taxon>Metazoa</taxon>
        <taxon>Chordata</taxon>
        <taxon>Craniata</taxon>
        <taxon>Vertebrata</taxon>
        <taxon>Euteleostomi</taxon>
        <taxon>Actinopterygii</taxon>
        <taxon>Neopterygii</taxon>
        <taxon>Teleostei</taxon>
        <taxon>Neoteleostei</taxon>
        <taxon>Acanthomorphata</taxon>
        <taxon>Ovalentaria</taxon>
        <taxon>Atherinomorphae</taxon>
        <taxon>Cyprinodontiformes</taxon>
        <taxon>Goodeidae</taxon>
        <taxon>Characodon</taxon>
    </lineage>
</organism>
<gene>
    <name evidence="3" type="ORF">CHARACLAT_028165</name>
</gene>
<reference evidence="3 4" key="1">
    <citation type="submission" date="2021-06" db="EMBL/GenBank/DDBJ databases">
        <authorList>
            <person name="Palmer J.M."/>
        </authorList>
    </citation>
    <scope>NUCLEOTIDE SEQUENCE [LARGE SCALE GENOMIC DNA]</scope>
    <source>
        <strain evidence="3 4">CL_MEX2019</strain>
        <tissue evidence="3">Muscle</tissue>
    </source>
</reference>
<keyword evidence="4" id="KW-1185">Reference proteome</keyword>
<comment type="caution">
    <text evidence="3">The sequence shown here is derived from an EMBL/GenBank/DDBJ whole genome shotgun (WGS) entry which is preliminary data.</text>
</comment>